<feature type="domain" description="PPIase cyclophilin-type" evidence="6">
    <location>
        <begin position="11"/>
        <end position="139"/>
    </location>
</feature>
<organism evidence="7 8">
    <name type="scientific">Diutina rugosa</name>
    <name type="common">Yeast</name>
    <name type="synonym">Candida rugosa</name>
    <dbReference type="NCBI Taxonomy" id="5481"/>
    <lineage>
        <taxon>Eukaryota</taxon>
        <taxon>Fungi</taxon>
        <taxon>Dikarya</taxon>
        <taxon>Ascomycota</taxon>
        <taxon>Saccharomycotina</taxon>
        <taxon>Pichiomycetes</taxon>
        <taxon>Debaryomycetaceae</taxon>
        <taxon>Diutina</taxon>
    </lineage>
</organism>
<dbReference type="PANTHER" id="PTHR45625:SF6">
    <property type="entry name" value="SPLICEOSOME-ASSOCIATED PROTEIN CWC27 HOMOLOG"/>
    <property type="match status" value="1"/>
</dbReference>
<feature type="region of interest" description="Disordered" evidence="5">
    <location>
        <begin position="151"/>
        <end position="172"/>
    </location>
</feature>
<comment type="catalytic activity">
    <reaction evidence="1">
        <text>[protein]-peptidylproline (omega=180) = [protein]-peptidylproline (omega=0)</text>
        <dbReference type="Rhea" id="RHEA:16237"/>
        <dbReference type="Rhea" id="RHEA-COMP:10747"/>
        <dbReference type="Rhea" id="RHEA-COMP:10748"/>
        <dbReference type="ChEBI" id="CHEBI:83833"/>
        <dbReference type="ChEBI" id="CHEBI:83834"/>
        <dbReference type="EC" id="5.2.1.8"/>
    </reaction>
</comment>
<comment type="similarity">
    <text evidence="4">Belongs to the cyclophilin-type PPIase family. CWC27 subfamily.</text>
</comment>
<evidence type="ECO:0000313" key="7">
    <source>
        <dbReference type="EMBL" id="KAA8901211.1"/>
    </source>
</evidence>
<comment type="subcellular location">
    <subcellularLocation>
        <location evidence="2">Nucleus</location>
    </subcellularLocation>
</comment>
<feature type="compositionally biased region" description="Basic and acidic residues" evidence="5">
    <location>
        <begin position="203"/>
        <end position="232"/>
    </location>
</feature>
<evidence type="ECO:0000313" key="8">
    <source>
        <dbReference type="Proteomes" id="UP000449547"/>
    </source>
</evidence>
<proteinExistence type="inferred from homology"/>
<dbReference type="PANTHER" id="PTHR45625">
    <property type="entry name" value="PEPTIDYL-PROLYL CIS-TRANS ISOMERASE-RELATED"/>
    <property type="match status" value="1"/>
</dbReference>
<accession>A0A642ULH9</accession>
<dbReference type="InterPro" id="IPR044666">
    <property type="entry name" value="Cyclophilin_A-like"/>
</dbReference>
<dbReference type="GO" id="GO:0071013">
    <property type="term" value="C:catalytic step 2 spliceosome"/>
    <property type="evidence" value="ECO:0007669"/>
    <property type="project" value="TreeGrafter"/>
</dbReference>
<evidence type="ECO:0000256" key="4">
    <source>
        <dbReference type="ARBA" id="ARBA00038509"/>
    </source>
</evidence>
<keyword evidence="3" id="KW-0539">Nucleus</keyword>
<dbReference type="RefSeq" id="XP_034011834.1">
    <property type="nucleotide sequence ID" value="XM_034156359.1"/>
</dbReference>
<dbReference type="Proteomes" id="UP000449547">
    <property type="component" value="Unassembled WGS sequence"/>
</dbReference>
<protein>
    <recommendedName>
        <fullName evidence="6">PPIase cyclophilin-type domain-containing protein</fullName>
    </recommendedName>
</protein>
<comment type="caution">
    <text evidence="7">The sequence shown here is derived from an EMBL/GenBank/DDBJ whole genome shotgun (WGS) entry which is preliminary data.</text>
</comment>
<name>A0A642ULH9_DIURU</name>
<gene>
    <name evidence="7" type="ORF">DIURU_003581</name>
</gene>
<dbReference type="Pfam" id="PF00160">
    <property type="entry name" value="Pro_isomerase"/>
    <property type="match status" value="1"/>
</dbReference>
<dbReference type="OrthoDB" id="442970at2759"/>
<feature type="compositionally biased region" description="Basic and acidic residues" evidence="5">
    <location>
        <begin position="258"/>
        <end position="284"/>
    </location>
</feature>
<evidence type="ECO:0000259" key="6">
    <source>
        <dbReference type="Pfam" id="PF00160"/>
    </source>
</evidence>
<dbReference type="InterPro" id="IPR029000">
    <property type="entry name" value="Cyclophilin-like_dom_sf"/>
</dbReference>
<evidence type="ECO:0000256" key="3">
    <source>
        <dbReference type="ARBA" id="ARBA00023242"/>
    </source>
</evidence>
<keyword evidence="8" id="KW-1185">Reference proteome</keyword>
<dbReference type="SUPFAM" id="SSF50891">
    <property type="entry name" value="Cyclophilin-like"/>
    <property type="match status" value="1"/>
</dbReference>
<reference evidence="7 8" key="1">
    <citation type="submission" date="2019-07" db="EMBL/GenBank/DDBJ databases">
        <title>Genome assembly of two rare yeast pathogens: Diutina rugosa and Trichomonascus ciferrii.</title>
        <authorList>
            <person name="Mixao V."/>
            <person name="Saus E."/>
            <person name="Hansen A."/>
            <person name="Lass-Flor C."/>
            <person name="Gabaldon T."/>
        </authorList>
    </citation>
    <scope>NUCLEOTIDE SEQUENCE [LARGE SCALE GENOMIC DNA]</scope>
    <source>
        <strain evidence="7 8">CBS 613</strain>
    </source>
</reference>
<dbReference type="InterPro" id="IPR002130">
    <property type="entry name" value="Cyclophilin-type_PPIase_dom"/>
</dbReference>
<evidence type="ECO:0000256" key="2">
    <source>
        <dbReference type="ARBA" id="ARBA00004123"/>
    </source>
</evidence>
<dbReference type="VEuPathDB" id="FungiDB:DIURU_003581"/>
<feature type="compositionally biased region" description="Basic and acidic residues" evidence="5">
    <location>
        <begin position="161"/>
        <end position="171"/>
    </location>
</feature>
<evidence type="ECO:0000256" key="5">
    <source>
        <dbReference type="SAM" id="MobiDB-lite"/>
    </source>
</evidence>
<dbReference type="Gene3D" id="2.40.100.10">
    <property type="entry name" value="Cyclophilin-like"/>
    <property type="match status" value="1"/>
</dbReference>
<dbReference type="AlphaFoldDB" id="A0A642ULH9"/>
<dbReference type="OMA" id="WSSHCPK"/>
<dbReference type="EMBL" id="SWFT01000105">
    <property type="protein sequence ID" value="KAA8901211.1"/>
    <property type="molecule type" value="Genomic_DNA"/>
</dbReference>
<sequence length="304" mass="33701">MSTSIPTTASVTVTTTEGPLVIDLWAKETPKTSRTFLEHCIVGDYIGASIAVGDDAVTITSSVEGKQEESVADEFHSRLRFGTNGLLYTSQQSSGGQSLLKFHISSSDATSLQGKVNVFGRVSTESNKVLRLLSGTEAKVESVQVTKHYFDDLPQPPQAEVPKEVTTETKPAKRKIKMVYDEEEEDDTEAVQFKIKPLSVKKPKQELRAAEPKPEQKEKVESPEKVEEEKQQSKPVLNNANDAPKKKLSESSSKPGAKTKESSVEDKPKPQERLPFENPNKDLDLAEWGDVTDLSKHRFRPVRH</sequence>
<dbReference type="GO" id="GO:0003755">
    <property type="term" value="F:peptidyl-prolyl cis-trans isomerase activity"/>
    <property type="evidence" value="ECO:0007669"/>
    <property type="project" value="UniProtKB-EC"/>
</dbReference>
<dbReference type="GeneID" id="54782232"/>
<feature type="region of interest" description="Disordered" evidence="5">
    <location>
        <begin position="202"/>
        <end position="304"/>
    </location>
</feature>
<evidence type="ECO:0000256" key="1">
    <source>
        <dbReference type="ARBA" id="ARBA00000971"/>
    </source>
</evidence>